<feature type="domain" description="HTH tetR-type" evidence="5">
    <location>
        <begin position="6"/>
        <end position="66"/>
    </location>
</feature>
<dbReference type="GO" id="GO:0003677">
    <property type="term" value="F:DNA binding"/>
    <property type="evidence" value="ECO:0007669"/>
    <property type="project" value="UniProtKB-UniRule"/>
</dbReference>
<evidence type="ECO:0000313" key="7">
    <source>
        <dbReference type="Proteomes" id="UP000626220"/>
    </source>
</evidence>
<dbReference type="EMBL" id="BNCJ01000007">
    <property type="protein sequence ID" value="GHF54275.1"/>
    <property type="molecule type" value="Genomic_DNA"/>
</dbReference>
<dbReference type="Gene3D" id="1.10.357.10">
    <property type="entry name" value="Tetracycline Repressor, domain 2"/>
    <property type="match status" value="1"/>
</dbReference>
<keyword evidence="3" id="KW-0804">Transcription</keyword>
<dbReference type="PANTHER" id="PTHR47506:SF10">
    <property type="entry name" value="TRANSCRIPTIONAL REGULATORY PROTEIN"/>
    <property type="match status" value="1"/>
</dbReference>
<sequence>MGRNRTYDRQDVLDKAMRLFWQNGFQATSIGEVAQATGMNTASMYKEFGDKDGLFANALAHYRGQVMSPRFEMLSREPNLKGVLDFLDNVVRGAAREEYKGCLMMNHLAQKHAISDEAAAMIDDFCAAMESHLEQALRGAQAAGELPASKDPKLLASYIMCSVHGLVLYGRHPSKKDAIPRLHDIIRQAVLN</sequence>
<dbReference type="InterPro" id="IPR036271">
    <property type="entry name" value="Tet_transcr_reg_TetR-rel_C_sf"/>
</dbReference>
<proteinExistence type="predicted"/>
<dbReference type="PANTHER" id="PTHR47506">
    <property type="entry name" value="TRANSCRIPTIONAL REGULATORY PROTEIN"/>
    <property type="match status" value="1"/>
</dbReference>
<reference evidence="6" key="2">
    <citation type="submission" date="2020-09" db="EMBL/GenBank/DDBJ databases">
        <authorList>
            <person name="Sun Q."/>
            <person name="Kim S."/>
        </authorList>
    </citation>
    <scope>NUCLEOTIDE SEQUENCE</scope>
    <source>
        <strain evidence="6">KCTC 42650</strain>
    </source>
</reference>
<dbReference type="Pfam" id="PF00440">
    <property type="entry name" value="TetR_N"/>
    <property type="match status" value="1"/>
</dbReference>
<dbReference type="Proteomes" id="UP000626220">
    <property type="component" value="Unassembled WGS sequence"/>
</dbReference>
<gene>
    <name evidence="6" type="primary">ycfQ</name>
    <name evidence="6" type="ORF">GCM10017056_27160</name>
</gene>
<evidence type="ECO:0000256" key="1">
    <source>
        <dbReference type="ARBA" id="ARBA00023015"/>
    </source>
</evidence>
<accession>A0A8J3GXL1</accession>
<dbReference type="InterPro" id="IPR011075">
    <property type="entry name" value="TetR_C"/>
</dbReference>
<dbReference type="PRINTS" id="PR00455">
    <property type="entry name" value="HTHTETR"/>
</dbReference>
<dbReference type="SUPFAM" id="SSF48498">
    <property type="entry name" value="Tetracyclin repressor-like, C-terminal domain"/>
    <property type="match status" value="1"/>
</dbReference>
<evidence type="ECO:0000256" key="3">
    <source>
        <dbReference type="ARBA" id="ARBA00023163"/>
    </source>
</evidence>
<comment type="caution">
    <text evidence="6">The sequence shown here is derived from an EMBL/GenBank/DDBJ whole genome shotgun (WGS) entry which is preliminary data.</text>
</comment>
<protein>
    <submittedName>
        <fullName evidence="6">TetR family transcriptional regulator</fullName>
    </submittedName>
</protein>
<dbReference type="Gene3D" id="1.10.10.60">
    <property type="entry name" value="Homeodomain-like"/>
    <property type="match status" value="1"/>
</dbReference>
<evidence type="ECO:0000256" key="2">
    <source>
        <dbReference type="ARBA" id="ARBA00023125"/>
    </source>
</evidence>
<keyword evidence="2 4" id="KW-0238">DNA-binding</keyword>
<evidence type="ECO:0000313" key="6">
    <source>
        <dbReference type="EMBL" id="GHF54275.1"/>
    </source>
</evidence>
<name>A0A8J3GXL1_9RHOB</name>
<dbReference type="Pfam" id="PF16925">
    <property type="entry name" value="TetR_C_13"/>
    <property type="match status" value="1"/>
</dbReference>
<dbReference type="PROSITE" id="PS50977">
    <property type="entry name" value="HTH_TETR_2"/>
    <property type="match status" value="1"/>
</dbReference>
<dbReference type="InterPro" id="IPR001647">
    <property type="entry name" value="HTH_TetR"/>
</dbReference>
<evidence type="ECO:0000259" key="5">
    <source>
        <dbReference type="PROSITE" id="PS50977"/>
    </source>
</evidence>
<dbReference type="InterPro" id="IPR009057">
    <property type="entry name" value="Homeodomain-like_sf"/>
</dbReference>
<evidence type="ECO:0000256" key="4">
    <source>
        <dbReference type="PROSITE-ProRule" id="PRU00335"/>
    </source>
</evidence>
<dbReference type="SUPFAM" id="SSF46689">
    <property type="entry name" value="Homeodomain-like"/>
    <property type="match status" value="1"/>
</dbReference>
<keyword evidence="1" id="KW-0805">Transcription regulation</keyword>
<dbReference type="RefSeq" id="WP_189680633.1">
    <property type="nucleotide sequence ID" value="NZ_BNCJ01000007.1"/>
</dbReference>
<keyword evidence="7" id="KW-1185">Reference proteome</keyword>
<feature type="DNA-binding region" description="H-T-H motif" evidence="4">
    <location>
        <begin position="29"/>
        <end position="48"/>
    </location>
</feature>
<organism evidence="6 7">
    <name type="scientific">Seohaeicola zhoushanensis</name>
    <dbReference type="NCBI Taxonomy" id="1569283"/>
    <lineage>
        <taxon>Bacteria</taxon>
        <taxon>Pseudomonadati</taxon>
        <taxon>Pseudomonadota</taxon>
        <taxon>Alphaproteobacteria</taxon>
        <taxon>Rhodobacterales</taxon>
        <taxon>Roseobacteraceae</taxon>
        <taxon>Seohaeicola</taxon>
    </lineage>
</organism>
<dbReference type="AlphaFoldDB" id="A0A8J3GXL1"/>
<reference evidence="6" key="1">
    <citation type="journal article" date="2014" name="Int. J. Syst. Evol. Microbiol.">
        <title>Complete genome sequence of Corynebacterium casei LMG S-19264T (=DSM 44701T), isolated from a smear-ripened cheese.</title>
        <authorList>
            <consortium name="US DOE Joint Genome Institute (JGI-PGF)"/>
            <person name="Walter F."/>
            <person name="Albersmeier A."/>
            <person name="Kalinowski J."/>
            <person name="Ruckert C."/>
        </authorList>
    </citation>
    <scope>NUCLEOTIDE SEQUENCE</scope>
    <source>
        <strain evidence="6">KCTC 42650</strain>
    </source>
</reference>